<proteinExistence type="predicted"/>
<name>A0A8X6TXA6_NEPPI</name>
<keyword evidence="3" id="KW-1185">Reference proteome</keyword>
<dbReference type="PROSITE" id="PS50191">
    <property type="entry name" value="CRAL_TRIO"/>
    <property type="match status" value="1"/>
</dbReference>
<protein>
    <submittedName>
        <fullName evidence="2">SEC14-like protein 2</fullName>
    </submittedName>
</protein>
<dbReference type="PANTHER" id="PTHR23324">
    <property type="entry name" value="SEC14 RELATED PROTEIN"/>
    <property type="match status" value="1"/>
</dbReference>
<dbReference type="Pfam" id="PF00650">
    <property type="entry name" value="CRAL_TRIO"/>
    <property type="match status" value="1"/>
</dbReference>
<dbReference type="InterPro" id="IPR036865">
    <property type="entry name" value="CRAL-TRIO_dom_sf"/>
</dbReference>
<feature type="non-terminal residue" evidence="2">
    <location>
        <position position="1"/>
    </location>
</feature>
<feature type="domain" description="CRAL-TRIO" evidence="1">
    <location>
        <begin position="76"/>
        <end position="194"/>
    </location>
</feature>
<dbReference type="InterPro" id="IPR036273">
    <property type="entry name" value="CRAL/TRIO_N_dom_sf"/>
</dbReference>
<accession>A0A8X6TXA6</accession>
<comment type="caution">
    <text evidence="2">The sequence shown here is derived from an EMBL/GenBank/DDBJ whole genome shotgun (WGS) entry which is preliminary data.</text>
</comment>
<dbReference type="SUPFAM" id="SSF46938">
    <property type="entry name" value="CRAL/TRIO N-terminal domain"/>
    <property type="match status" value="1"/>
</dbReference>
<dbReference type="PANTHER" id="PTHR23324:SF83">
    <property type="entry name" value="SEC14-LIKE PROTEIN 2"/>
    <property type="match status" value="1"/>
</dbReference>
<evidence type="ECO:0000313" key="3">
    <source>
        <dbReference type="Proteomes" id="UP000887013"/>
    </source>
</evidence>
<dbReference type="GO" id="GO:0005737">
    <property type="term" value="C:cytoplasm"/>
    <property type="evidence" value="ECO:0007669"/>
    <property type="project" value="TreeGrafter"/>
</dbReference>
<dbReference type="Proteomes" id="UP000887013">
    <property type="component" value="Unassembled WGS sequence"/>
</dbReference>
<evidence type="ECO:0000313" key="2">
    <source>
        <dbReference type="EMBL" id="GFT59996.1"/>
    </source>
</evidence>
<sequence>MTLYPNVTREQREAIDELKRRNLKDVTPKMLEDESLFYRFSKARNFNLKEAETMLRKHIDFRKEYQMDTILMDYNPPEALSKYVSSNFVGFSKEGFVVRYTDIGELDVRGLWNSSKKIDLFKFILMTMEQDIQRMVQQSKKLGKHRVQGVYVINLENLSFLNATHRKSIEFTLFCLKVYQDHYPEVQKCCFIIN</sequence>
<dbReference type="AlphaFoldDB" id="A0A8X6TXA6"/>
<reference evidence="2" key="1">
    <citation type="submission" date="2020-08" db="EMBL/GenBank/DDBJ databases">
        <title>Multicomponent nature underlies the extraordinary mechanical properties of spider dragline silk.</title>
        <authorList>
            <person name="Kono N."/>
            <person name="Nakamura H."/>
            <person name="Mori M."/>
            <person name="Yoshida Y."/>
            <person name="Ohtoshi R."/>
            <person name="Malay A.D."/>
            <person name="Moran D.A.P."/>
            <person name="Tomita M."/>
            <person name="Numata K."/>
            <person name="Arakawa K."/>
        </authorList>
    </citation>
    <scope>NUCLEOTIDE SEQUENCE</scope>
</reference>
<dbReference type="Gene3D" id="3.40.525.10">
    <property type="entry name" value="CRAL-TRIO lipid binding domain"/>
    <property type="match status" value="1"/>
</dbReference>
<dbReference type="InterPro" id="IPR001251">
    <property type="entry name" value="CRAL-TRIO_dom"/>
</dbReference>
<dbReference type="SUPFAM" id="SSF52087">
    <property type="entry name" value="CRAL/TRIO domain"/>
    <property type="match status" value="1"/>
</dbReference>
<organism evidence="2 3">
    <name type="scientific">Nephila pilipes</name>
    <name type="common">Giant wood spider</name>
    <name type="synonym">Nephila maculata</name>
    <dbReference type="NCBI Taxonomy" id="299642"/>
    <lineage>
        <taxon>Eukaryota</taxon>
        <taxon>Metazoa</taxon>
        <taxon>Ecdysozoa</taxon>
        <taxon>Arthropoda</taxon>
        <taxon>Chelicerata</taxon>
        <taxon>Arachnida</taxon>
        <taxon>Araneae</taxon>
        <taxon>Araneomorphae</taxon>
        <taxon>Entelegynae</taxon>
        <taxon>Araneoidea</taxon>
        <taxon>Nephilidae</taxon>
        <taxon>Nephila</taxon>
    </lineage>
</organism>
<dbReference type="EMBL" id="BMAW01067485">
    <property type="protein sequence ID" value="GFT59996.1"/>
    <property type="molecule type" value="Genomic_DNA"/>
</dbReference>
<dbReference type="OrthoDB" id="6431318at2759"/>
<evidence type="ECO:0000259" key="1">
    <source>
        <dbReference type="PROSITE" id="PS50191"/>
    </source>
</evidence>
<gene>
    <name evidence="2" type="primary">SEC14L2</name>
    <name evidence="2" type="ORF">NPIL_335861</name>
</gene>
<dbReference type="CDD" id="cd00170">
    <property type="entry name" value="SEC14"/>
    <property type="match status" value="1"/>
</dbReference>
<dbReference type="InterPro" id="IPR051064">
    <property type="entry name" value="SEC14/CRAL-TRIO_domain"/>
</dbReference>